<protein>
    <submittedName>
        <fullName evidence="1">Uncharacterized protein</fullName>
    </submittedName>
</protein>
<name>A0A8T1HWA9_9STRA</name>
<sequence length="149" mass="16572">MSLKLVQPAFSDCFTKPLQASKPVSTSHRFFNIIAMTGFECNSAVAERRTTRTDFQADAVPMMMRTVPHGPDASPSLQLVRQASLEIVSVRCQHIVDWELNRRRNIRADVFKDPPLAQSVPTVLIPNISSNTSVVNIFHMSSIDSDDTA</sequence>
<dbReference type="EMBL" id="RCMV01000566">
    <property type="protein sequence ID" value="KAG3215322.1"/>
    <property type="molecule type" value="Genomic_DNA"/>
</dbReference>
<evidence type="ECO:0000313" key="1">
    <source>
        <dbReference type="EMBL" id="KAG3215322.1"/>
    </source>
</evidence>
<gene>
    <name evidence="1" type="ORF">PC129_g13801</name>
</gene>
<evidence type="ECO:0000313" key="2">
    <source>
        <dbReference type="Proteomes" id="UP000760860"/>
    </source>
</evidence>
<organism evidence="1 2">
    <name type="scientific">Phytophthora cactorum</name>
    <dbReference type="NCBI Taxonomy" id="29920"/>
    <lineage>
        <taxon>Eukaryota</taxon>
        <taxon>Sar</taxon>
        <taxon>Stramenopiles</taxon>
        <taxon>Oomycota</taxon>
        <taxon>Peronosporomycetes</taxon>
        <taxon>Peronosporales</taxon>
        <taxon>Peronosporaceae</taxon>
        <taxon>Phytophthora</taxon>
    </lineage>
</organism>
<comment type="caution">
    <text evidence="1">The sequence shown here is derived from an EMBL/GenBank/DDBJ whole genome shotgun (WGS) entry which is preliminary data.</text>
</comment>
<dbReference type="Proteomes" id="UP000760860">
    <property type="component" value="Unassembled WGS sequence"/>
</dbReference>
<proteinExistence type="predicted"/>
<dbReference type="AlphaFoldDB" id="A0A8T1HWA9"/>
<reference evidence="1" key="1">
    <citation type="submission" date="2018-05" db="EMBL/GenBank/DDBJ databases">
        <title>Effector identification in a new, highly contiguous assembly of the strawberry crown rot pathogen Phytophthora cactorum.</title>
        <authorList>
            <person name="Armitage A.D."/>
            <person name="Nellist C.F."/>
            <person name="Bates H."/>
            <person name="Vickerstaff R.J."/>
            <person name="Harrison R.J."/>
        </authorList>
    </citation>
    <scope>NUCLEOTIDE SEQUENCE</scope>
    <source>
        <strain evidence="1">P421</strain>
    </source>
</reference>
<accession>A0A8T1HWA9</accession>